<protein>
    <submittedName>
        <fullName evidence="2">Membrane protein</fullName>
    </submittedName>
</protein>
<keyword evidence="1" id="KW-0812">Transmembrane</keyword>
<evidence type="ECO:0000313" key="3">
    <source>
        <dbReference type="Proteomes" id="UP000033423"/>
    </source>
</evidence>
<sequence length="110" mass="12294">MEDFISEKLVVLLGFALPSFILLVAVYILSGKCSFVSFVAILTVLSTFAGLMVFFQVLEDRYNWGRIKRKFVLLYLYLPIVLIALTCVAGVVMGLLHKTKCGFFSGPFSK</sequence>
<keyword evidence="1" id="KW-1133">Transmembrane helix</keyword>
<accession>A0A0F3GW07</accession>
<dbReference type="AlphaFoldDB" id="A0A0F3GW07"/>
<feature type="transmembrane region" description="Helical" evidence="1">
    <location>
        <begin position="9"/>
        <end position="29"/>
    </location>
</feature>
<keyword evidence="3" id="KW-1185">Reference proteome</keyword>
<name>A0A0F3GW07_9BACT</name>
<reference evidence="2 3" key="1">
    <citation type="submission" date="2015-02" db="EMBL/GenBank/DDBJ databases">
        <title>Single-cell genomics of uncultivated deep-branching MTB reveals a conserved set of magnetosome genes.</title>
        <authorList>
            <person name="Kolinko S."/>
            <person name="Richter M."/>
            <person name="Glockner F.O."/>
            <person name="Brachmann A."/>
            <person name="Schuler D."/>
        </authorList>
    </citation>
    <scope>NUCLEOTIDE SEQUENCE [LARGE SCALE GENOMIC DNA]</scope>
    <source>
        <strain evidence="2">TM-1</strain>
    </source>
</reference>
<dbReference type="Proteomes" id="UP000033423">
    <property type="component" value="Unassembled WGS sequence"/>
</dbReference>
<organism evidence="2 3">
    <name type="scientific">Candidatus Magnetobacterium bavaricum</name>
    <dbReference type="NCBI Taxonomy" id="29290"/>
    <lineage>
        <taxon>Bacteria</taxon>
        <taxon>Pseudomonadati</taxon>
        <taxon>Nitrospirota</taxon>
        <taxon>Thermodesulfovibrionia</taxon>
        <taxon>Thermodesulfovibrionales</taxon>
        <taxon>Candidatus Magnetobacteriaceae</taxon>
        <taxon>Candidatus Magnetobacterium</taxon>
    </lineage>
</organism>
<proteinExistence type="predicted"/>
<evidence type="ECO:0000256" key="1">
    <source>
        <dbReference type="SAM" id="Phobius"/>
    </source>
</evidence>
<gene>
    <name evidence="2" type="ORF">MBAV_001729</name>
</gene>
<comment type="caution">
    <text evidence="2">The sequence shown here is derived from an EMBL/GenBank/DDBJ whole genome shotgun (WGS) entry which is preliminary data.</text>
</comment>
<evidence type="ECO:0000313" key="2">
    <source>
        <dbReference type="EMBL" id="KJU86075.1"/>
    </source>
</evidence>
<dbReference type="EMBL" id="LACI01000747">
    <property type="protein sequence ID" value="KJU86075.1"/>
    <property type="molecule type" value="Genomic_DNA"/>
</dbReference>
<feature type="transmembrane region" description="Helical" evidence="1">
    <location>
        <begin position="71"/>
        <end position="96"/>
    </location>
</feature>
<keyword evidence="1" id="KW-0472">Membrane</keyword>
<feature type="transmembrane region" description="Helical" evidence="1">
    <location>
        <begin position="35"/>
        <end position="59"/>
    </location>
</feature>